<dbReference type="EMBL" id="JACBJI010000003">
    <property type="protein sequence ID" value="NYA71087.1"/>
    <property type="molecule type" value="Genomic_DNA"/>
</dbReference>
<evidence type="ECO:0000313" key="6">
    <source>
        <dbReference type="EMBL" id="NYA71087.1"/>
    </source>
</evidence>
<organism evidence="6 7">
    <name type="scientific">Flavobacterium agri</name>
    <dbReference type="NCBI Taxonomy" id="2743471"/>
    <lineage>
        <taxon>Bacteria</taxon>
        <taxon>Pseudomonadati</taxon>
        <taxon>Bacteroidota</taxon>
        <taxon>Flavobacteriia</taxon>
        <taxon>Flavobacteriales</taxon>
        <taxon>Flavobacteriaceae</taxon>
        <taxon>Flavobacterium</taxon>
    </lineage>
</organism>
<dbReference type="Gene3D" id="3.40.50.300">
    <property type="entry name" value="P-loop containing nucleotide triphosphate hydrolases"/>
    <property type="match status" value="1"/>
</dbReference>
<evidence type="ECO:0000256" key="1">
    <source>
        <dbReference type="ARBA" id="ARBA00022741"/>
    </source>
</evidence>
<dbReference type="PROSITE" id="PS51192">
    <property type="entry name" value="HELICASE_ATP_BIND_1"/>
    <property type="match status" value="1"/>
</dbReference>
<dbReference type="GO" id="GO:0016787">
    <property type="term" value="F:hydrolase activity"/>
    <property type="evidence" value="ECO:0007669"/>
    <property type="project" value="UniProtKB-KW"/>
</dbReference>
<evidence type="ECO:0000256" key="2">
    <source>
        <dbReference type="ARBA" id="ARBA00022801"/>
    </source>
</evidence>
<dbReference type="PANTHER" id="PTHR47960">
    <property type="entry name" value="DEAD-BOX ATP-DEPENDENT RNA HELICASE 50"/>
    <property type="match status" value="1"/>
</dbReference>
<keyword evidence="2" id="KW-0378">Hydrolase</keyword>
<keyword evidence="1" id="KW-0547">Nucleotide-binding</keyword>
<name>A0A7Y9C781_9FLAO</name>
<dbReference type="Pfam" id="PF00270">
    <property type="entry name" value="DEAD"/>
    <property type="match status" value="1"/>
</dbReference>
<dbReference type="InterPro" id="IPR011545">
    <property type="entry name" value="DEAD/DEAH_box_helicase_dom"/>
</dbReference>
<gene>
    <name evidence="6" type="ORF">HZF10_09165</name>
</gene>
<dbReference type="GO" id="GO:0005524">
    <property type="term" value="F:ATP binding"/>
    <property type="evidence" value="ECO:0007669"/>
    <property type="project" value="UniProtKB-KW"/>
</dbReference>
<dbReference type="GO" id="GO:0003676">
    <property type="term" value="F:nucleic acid binding"/>
    <property type="evidence" value="ECO:0007669"/>
    <property type="project" value="InterPro"/>
</dbReference>
<feature type="domain" description="Helicase ATP-binding" evidence="5">
    <location>
        <begin position="30"/>
        <end position="199"/>
    </location>
</feature>
<dbReference type="InterPro" id="IPR027417">
    <property type="entry name" value="P-loop_NTPase"/>
</dbReference>
<dbReference type="SUPFAM" id="SSF52540">
    <property type="entry name" value="P-loop containing nucleoside triphosphate hydrolases"/>
    <property type="match status" value="1"/>
</dbReference>
<comment type="caution">
    <text evidence="6">The sequence shown here is derived from an EMBL/GenBank/DDBJ whole genome shotgun (WGS) entry which is preliminary data.</text>
</comment>
<keyword evidence="3 6" id="KW-0347">Helicase</keyword>
<proteinExistence type="predicted"/>
<dbReference type="Proteomes" id="UP000535020">
    <property type="component" value="Unassembled WGS sequence"/>
</dbReference>
<evidence type="ECO:0000256" key="3">
    <source>
        <dbReference type="ARBA" id="ARBA00022806"/>
    </source>
</evidence>
<keyword evidence="4" id="KW-0067">ATP-binding</keyword>
<reference evidence="6 7" key="1">
    <citation type="submission" date="2020-07" db="EMBL/GenBank/DDBJ databases">
        <authorList>
            <person name="Sun Q."/>
        </authorList>
    </citation>
    <scope>NUCLEOTIDE SEQUENCE [LARGE SCALE GENOMIC DNA]</scope>
    <source>
        <strain evidence="6 7">MAH-1</strain>
    </source>
</reference>
<evidence type="ECO:0000256" key="4">
    <source>
        <dbReference type="ARBA" id="ARBA00022840"/>
    </source>
</evidence>
<dbReference type="AlphaFoldDB" id="A0A7Y9C781"/>
<evidence type="ECO:0000313" key="7">
    <source>
        <dbReference type="Proteomes" id="UP000535020"/>
    </source>
</evidence>
<evidence type="ECO:0000259" key="5">
    <source>
        <dbReference type="PROSITE" id="PS51192"/>
    </source>
</evidence>
<dbReference type="GO" id="GO:0004386">
    <property type="term" value="F:helicase activity"/>
    <property type="evidence" value="ECO:0007669"/>
    <property type="project" value="UniProtKB-KW"/>
</dbReference>
<dbReference type="RefSeq" id="WP_176005895.1">
    <property type="nucleotide sequence ID" value="NZ_JABWMI010000010.1"/>
</dbReference>
<sequence>MQLKKINPNLQKALVENGLEDAFELIADTFSTVKSGSDCVIASPGATGKTTLLVINAIQKLQKPEGESTRAVIIVESKEKVLEMVELFRKYGQYTGLRVIGAHDKGDIDYDKNQISLGIDVLVGTPTKINAMFASAGFNLTTVRFFAIDDADVLFKNRQDAVILRLAESIVKTQFVFTCSEITERVEIIADKIMTEPLFFETDDSYEDDDSDDEEE</sequence>
<protein>
    <submittedName>
        <fullName evidence="6">DEAD/DEAH box helicase</fullName>
    </submittedName>
</protein>
<dbReference type="SMART" id="SM00487">
    <property type="entry name" value="DEXDc"/>
    <property type="match status" value="1"/>
</dbReference>
<accession>A0A7Y9C781</accession>
<dbReference type="InterPro" id="IPR014001">
    <property type="entry name" value="Helicase_ATP-bd"/>
</dbReference>
<keyword evidence="7" id="KW-1185">Reference proteome</keyword>